<comment type="catalytic activity">
    <reaction evidence="4">
        <text>indole-3-pyruvate + NADPH + O2 + H(+) = (indol-3-yl)acetate + CO2 + NADP(+) + H2O</text>
        <dbReference type="Rhea" id="RHEA:34331"/>
        <dbReference type="ChEBI" id="CHEBI:15377"/>
        <dbReference type="ChEBI" id="CHEBI:15378"/>
        <dbReference type="ChEBI" id="CHEBI:15379"/>
        <dbReference type="ChEBI" id="CHEBI:16526"/>
        <dbReference type="ChEBI" id="CHEBI:17640"/>
        <dbReference type="ChEBI" id="CHEBI:30854"/>
        <dbReference type="ChEBI" id="CHEBI:57783"/>
        <dbReference type="ChEBI" id="CHEBI:58349"/>
        <dbReference type="EC" id="1.14.13.168"/>
    </reaction>
</comment>
<evidence type="ECO:0000256" key="3">
    <source>
        <dbReference type="ARBA" id="ARBA00039148"/>
    </source>
</evidence>
<sequence>MALLPGDRMDSLFSPRCIWVNGPIIVGTGPAGLAVAASLWEEDVPPFVVLEREDCIASLWQKRTYDRLKLHLPKQFCELPRMPFPASYPEYPTRSQFIEYLQTYAAAFDVKPEFGSTVQTALFDETSGMHSSSSSGESMEHMGGMGHGRLRGDRGARRHPRTGTFTLKNKNKHGRPDPRARDRRHG</sequence>
<dbReference type="EC" id="1.14.13.168" evidence="3"/>
<protein>
    <recommendedName>
        <fullName evidence="3">indole-3-pyruvate monooxygenase</fullName>
        <ecNumber evidence="3">1.14.13.168</ecNumber>
    </recommendedName>
</protein>
<comment type="caution">
    <text evidence="6">The sequence shown here is derived from an EMBL/GenBank/DDBJ whole genome shotgun (WGS) entry which is preliminary data.</text>
</comment>
<dbReference type="GO" id="GO:0103075">
    <property type="term" value="F:indole-3-pyruvate monooxygenase activity"/>
    <property type="evidence" value="ECO:0007669"/>
    <property type="project" value="UniProtKB-EC"/>
</dbReference>
<evidence type="ECO:0000313" key="7">
    <source>
        <dbReference type="Proteomes" id="UP001231189"/>
    </source>
</evidence>
<keyword evidence="2" id="KW-0560">Oxidoreductase</keyword>
<evidence type="ECO:0000256" key="2">
    <source>
        <dbReference type="ARBA" id="ARBA00023002"/>
    </source>
</evidence>
<dbReference type="InterPro" id="IPR050982">
    <property type="entry name" value="Auxin_biosynth/cation_transpt"/>
</dbReference>
<evidence type="ECO:0000256" key="1">
    <source>
        <dbReference type="ARBA" id="ARBA00009183"/>
    </source>
</evidence>
<comment type="similarity">
    <text evidence="1">Belongs to the FMO family.</text>
</comment>
<keyword evidence="7" id="KW-1185">Reference proteome</keyword>
<evidence type="ECO:0000313" key="6">
    <source>
        <dbReference type="EMBL" id="KAK1617855.1"/>
    </source>
</evidence>
<organism evidence="6 7">
    <name type="scientific">Lolium multiflorum</name>
    <name type="common">Italian ryegrass</name>
    <name type="synonym">Lolium perenne subsp. multiflorum</name>
    <dbReference type="NCBI Taxonomy" id="4521"/>
    <lineage>
        <taxon>Eukaryota</taxon>
        <taxon>Viridiplantae</taxon>
        <taxon>Streptophyta</taxon>
        <taxon>Embryophyta</taxon>
        <taxon>Tracheophyta</taxon>
        <taxon>Spermatophyta</taxon>
        <taxon>Magnoliopsida</taxon>
        <taxon>Liliopsida</taxon>
        <taxon>Poales</taxon>
        <taxon>Poaceae</taxon>
        <taxon>BOP clade</taxon>
        <taxon>Pooideae</taxon>
        <taxon>Poodae</taxon>
        <taxon>Poeae</taxon>
        <taxon>Poeae Chloroplast Group 2 (Poeae type)</taxon>
        <taxon>Loliodinae</taxon>
        <taxon>Loliinae</taxon>
        <taxon>Lolium</taxon>
    </lineage>
</organism>
<proteinExistence type="inferred from homology"/>
<dbReference type="AlphaFoldDB" id="A0AAD8VUP0"/>
<dbReference type="GO" id="GO:0050660">
    <property type="term" value="F:flavin adenine dinucleotide binding"/>
    <property type="evidence" value="ECO:0007669"/>
    <property type="project" value="TreeGrafter"/>
</dbReference>
<dbReference type="EMBL" id="JAUUTY010000006">
    <property type="protein sequence ID" value="KAK1617855.1"/>
    <property type="molecule type" value="Genomic_DNA"/>
</dbReference>
<name>A0AAD8VUP0_LOLMU</name>
<gene>
    <name evidence="6" type="ORF">QYE76_023372</name>
</gene>
<dbReference type="InterPro" id="IPR036188">
    <property type="entry name" value="FAD/NAD-bd_sf"/>
</dbReference>
<dbReference type="Pfam" id="PF13738">
    <property type="entry name" value="Pyr_redox_3"/>
    <property type="match status" value="1"/>
</dbReference>
<evidence type="ECO:0000256" key="4">
    <source>
        <dbReference type="ARBA" id="ARBA00047707"/>
    </source>
</evidence>
<reference evidence="6" key="1">
    <citation type="submission" date="2023-07" db="EMBL/GenBank/DDBJ databases">
        <title>A chromosome-level genome assembly of Lolium multiflorum.</title>
        <authorList>
            <person name="Chen Y."/>
            <person name="Copetti D."/>
            <person name="Kolliker R."/>
            <person name="Studer B."/>
        </authorList>
    </citation>
    <scope>NUCLEOTIDE SEQUENCE</scope>
    <source>
        <strain evidence="6">02402/16</strain>
        <tissue evidence="6">Leaf</tissue>
    </source>
</reference>
<accession>A0AAD8VUP0</accession>
<feature type="compositionally biased region" description="Low complexity" evidence="5">
    <location>
        <begin position="128"/>
        <end position="137"/>
    </location>
</feature>
<dbReference type="SUPFAM" id="SSF51905">
    <property type="entry name" value="FAD/NAD(P)-binding domain"/>
    <property type="match status" value="1"/>
</dbReference>
<dbReference type="Proteomes" id="UP001231189">
    <property type="component" value="Unassembled WGS sequence"/>
</dbReference>
<dbReference type="PANTHER" id="PTHR43539">
    <property type="entry name" value="FLAVIN-BINDING MONOOXYGENASE-LIKE PROTEIN (AFU_ORTHOLOGUE AFUA_4G09220)"/>
    <property type="match status" value="1"/>
</dbReference>
<feature type="region of interest" description="Disordered" evidence="5">
    <location>
        <begin position="126"/>
        <end position="186"/>
    </location>
</feature>
<dbReference type="Gene3D" id="3.50.50.60">
    <property type="entry name" value="FAD/NAD(P)-binding domain"/>
    <property type="match status" value="1"/>
</dbReference>
<dbReference type="PANTHER" id="PTHR43539:SF11">
    <property type="entry name" value="INDOLE-3-PYRUVATE MONOOXYGENASE YUCCA8-RELATED"/>
    <property type="match status" value="1"/>
</dbReference>
<evidence type="ECO:0000256" key="5">
    <source>
        <dbReference type="SAM" id="MobiDB-lite"/>
    </source>
</evidence>